<proteinExistence type="predicted"/>
<dbReference type="RefSeq" id="WP_163345676.1">
    <property type="nucleotide sequence ID" value="NZ_CP048409.1"/>
</dbReference>
<dbReference type="AlphaFoldDB" id="A0A6C0RDE0"/>
<evidence type="ECO:0000313" key="1">
    <source>
        <dbReference type="EMBL" id="QIA07755.1"/>
    </source>
</evidence>
<dbReference type="Proteomes" id="UP000474630">
    <property type="component" value="Chromosome"/>
</dbReference>
<dbReference type="KEGG" id="drc:G0Q07_08460"/>
<keyword evidence="2" id="KW-1185">Reference proteome</keyword>
<dbReference type="EMBL" id="CP048409">
    <property type="protein sequence ID" value="QIA07755.1"/>
    <property type="molecule type" value="Genomic_DNA"/>
</dbReference>
<protein>
    <submittedName>
        <fullName evidence="1">Uncharacterized protein</fullName>
    </submittedName>
</protein>
<sequence length="94" mass="10576">MELRQAGNEVNGVFSFAEEVKNNYRIQVTEKVKGTITDGKLLLESVDVKAIQNGREISYLPNTFEIQHIAENQLVGSTYDSENVCGVFVLKRKI</sequence>
<organism evidence="1 2">
    <name type="scientific">Draconibacterium halophilum</name>
    <dbReference type="NCBI Taxonomy" id="2706887"/>
    <lineage>
        <taxon>Bacteria</taxon>
        <taxon>Pseudomonadati</taxon>
        <taxon>Bacteroidota</taxon>
        <taxon>Bacteroidia</taxon>
        <taxon>Marinilabiliales</taxon>
        <taxon>Prolixibacteraceae</taxon>
        <taxon>Draconibacterium</taxon>
    </lineage>
</organism>
<evidence type="ECO:0000313" key="2">
    <source>
        <dbReference type="Proteomes" id="UP000474630"/>
    </source>
</evidence>
<gene>
    <name evidence="1" type="ORF">G0Q07_08460</name>
</gene>
<name>A0A6C0RDE0_9BACT</name>
<reference evidence="1 2" key="1">
    <citation type="submission" date="2020-02" db="EMBL/GenBank/DDBJ databases">
        <title>Genome sequencing for Draconibacterium sp. strain M1.</title>
        <authorList>
            <person name="Park S.-J."/>
        </authorList>
    </citation>
    <scope>NUCLEOTIDE SEQUENCE [LARGE SCALE GENOMIC DNA]</scope>
    <source>
        <strain evidence="1 2">M1</strain>
    </source>
</reference>
<accession>A0A6C0RDE0</accession>